<dbReference type="VEuPathDB" id="FungiDB:SCHCODRAFT_02553073"/>
<evidence type="ECO:0000313" key="1">
    <source>
        <dbReference type="EMBL" id="EFI93470.1"/>
    </source>
</evidence>
<proteinExistence type="predicted"/>
<dbReference type="Gene3D" id="1.20.1280.50">
    <property type="match status" value="1"/>
</dbReference>
<reference evidence="1 2" key="1">
    <citation type="journal article" date="2010" name="Nat. Biotechnol.">
        <title>Genome sequence of the model mushroom Schizophyllum commune.</title>
        <authorList>
            <person name="Ohm R.A."/>
            <person name="de Jong J.F."/>
            <person name="Lugones L.G."/>
            <person name="Aerts A."/>
            <person name="Kothe E."/>
            <person name="Stajich J.E."/>
            <person name="de Vries R.P."/>
            <person name="Record E."/>
            <person name="Levasseur A."/>
            <person name="Baker S.E."/>
            <person name="Bartholomew K.A."/>
            <person name="Coutinho P.M."/>
            <person name="Erdmann S."/>
            <person name="Fowler T.J."/>
            <person name="Gathman A.C."/>
            <person name="Lombard V."/>
            <person name="Henrissat B."/>
            <person name="Knabe N."/>
            <person name="Kuees U."/>
            <person name="Lilly W.W."/>
            <person name="Lindquist E."/>
            <person name="Lucas S."/>
            <person name="Magnuson J.K."/>
            <person name="Piumi F."/>
            <person name="Raudaskoski M."/>
            <person name="Salamov A."/>
            <person name="Schmutz J."/>
            <person name="Schwarze F.W.M.R."/>
            <person name="vanKuyk P.A."/>
            <person name="Horton J.S."/>
            <person name="Grigoriev I.V."/>
            <person name="Woesten H.A.B."/>
        </authorList>
    </citation>
    <scope>NUCLEOTIDE SEQUENCE [LARGE SCALE GENOMIC DNA]</scope>
    <source>
        <strain evidence="2">H4-8 / FGSC 9210</strain>
    </source>
</reference>
<dbReference type="InParanoid" id="D8QFT7"/>
<dbReference type="RefSeq" id="XP_003028373.1">
    <property type="nucleotide sequence ID" value="XM_003028327.1"/>
</dbReference>
<organism evidence="2">
    <name type="scientific">Schizophyllum commune (strain H4-8 / FGSC 9210)</name>
    <name type="common">Split gill fungus</name>
    <dbReference type="NCBI Taxonomy" id="578458"/>
    <lineage>
        <taxon>Eukaryota</taxon>
        <taxon>Fungi</taxon>
        <taxon>Dikarya</taxon>
        <taxon>Basidiomycota</taxon>
        <taxon>Agaricomycotina</taxon>
        <taxon>Agaricomycetes</taxon>
        <taxon>Agaricomycetidae</taxon>
        <taxon>Agaricales</taxon>
        <taxon>Schizophyllaceae</taxon>
        <taxon>Schizophyllum</taxon>
    </lineage>
</organism>
<dbReference type="AlphaFoldDB" id="D8QFT7"/>
<evidence type="ECO:0000313" key="2">
    <source>
        <dbReference type="Proteomes" id="UP000007431"/>
    </source>
</evidence>
<protein>
    <submittedName>
        <fullName evidence="1">Uncharacterized protein</fullName>
    </submittedName>
</protein>
<dbReference type="GeneID" id="9592143"/>
<dbReference type="Proteomes" id="UP000007431">
    <property type="component" value="Unassembled WGS sequence"/>
</dbReference>
<feature type="non-terminal residue" evidence="1">
    <location>
        <position position="498"/>
    </location>
</feature>
<accession>D8QFT7</accession>
<dbReference type="HOGENOM" id="CLU_018544_13_0_1"/>
<dbReference type="OrthoDB" id="3357519at2759"/>
<dbReference type="EMBL" id="GL377311">
    <property type="protein sequence ID" value="EFI93470.1"/>
    <property type="molecule type" value="Genomic_DNA"/>
</dbReference>
<sequence length="498" mass="56709">MSRKKRGYKWDWKDKKNKKNQKQENDEDICLWRFLSIMKIPASESTLVHDPHDRVHVDITSLPASIRNFPCEILCEIFLIVVSLYPASSRNLGAPRFTRVCRDWRAISVSYPQLWTTVNIKYDGRYLADNLEVYISLSGNLPLHVHVAGIERYGERGEWDRPRSFAREETARALKDLAALSAQRWKTLAVTADFAVFAAQVEAQTPLLESLVLDSDTWPKDYRGELPLDFVRHAPLLRTITIDLGFPDIVLPSWKRQVTSATYFLHSACALCTVLCHLMDAKELRKLSILDADAEHGAFDDCFINMLLSPTTYHAPQLRTLIVSGCAHAFLPVIVAPALETLTVCQDHEWDDPEMWPEGPLSSLLWMIQRTTLSSLRILELKDIETYEHRFDLLYQCLDALIALDTLRIEELADTVSHRDSLLRGELLEWLTYKESSPTHLPDLTHLTLRSGRKSDGDLEGLVRQLLVSRTTGGLVDGVARKALIHFTSNLGPEFQIP</sequence>
<dbReference type="KEGG" id="scm:SCHCO_02553073"/>
<gene>
    <name evidence="1" type="ORF">SCHCODRAFT_112729</name>
</gene>
<keyword evidence="2" id="KW-1185">Reference proteome</keyword>
<name>D8QFT7_SCHCM</name>